<dbReference type="Pfam" id="PF03886">
    <property type="entry name" value="ABC_trans_aux"/>
    <property type="match status" value="1"/>
</dbReference>
<dbReference type="RefSeq" id="WP_317018350.1">
    <property type="nucleotide sequence ID" value="NZ_CP136512.1"/>
</dbReference>
<reference evidence="3 4" key="1">
    <citation type="submission" date="2023-10" db="EMBL/GenBank/DDBJ databases">
        <title>Surface-active antibiotics is a multifunctional adaptation for post-fire microbes.</title>
        <authorList>
            <person name="Liu M.D."/>
            <person name="Du Y."/>
            <person name="Koupaei S.K."/>
            <person name="Kim N.R."/>
            <person name="Zhang W."/>
            <person name="Traxler M.F."/>
        </authorList>
    </citation>
    <scope>NUCLEOTIDE SEQUENCE [LARGE SCALE GENOMIC DNA]</scope>
    <source>
        <strain evidence="3 4">F3</strain>
    </source>
</reference>
<feature type="signal peptide" evidence="1">
    <location>
        <begin position="1"/>
        <end position="21"/>
    </location>
</feature>
<evidence type="ECO:0000256" key="1">
    <source>
        <dbReference type="SAM" id="SignalP"/>
    </source>
</evidence>
<feature type="chain" id="PRO_5045230358" evidence="1">
    <location>
        <begin position="22"/>
        <end position="197"/>
    </location>
</feature>
<dbReference type="Proteomes" id="UP001302652">
    <property type="component" value="Chromosome 2"/>
</dbReference>
<protein>
    <submittedName>
        <fullName evidence="3">PqiC family protein</fullName>
    </submittedName>
</protein>
<proteinExistence type="predicted"/>
<keyword evidence="4" id="KW-1185">Reference proteome</keyword>
<dbReference type="Gene3D" id="3.40.50.10610">
    <property type="entry name" value="ABC-type transport auxiliary lipoprotein component"/>
    <property type="match status" value="1"/>
</dbReference>
<evidence type="ECO:0000313" key="4">
    <source>
        <dbReference type="Proteomes" id="UP001302652"/>
    </source>
</evidence>
<sequence>MKRLAPCLAVALTLATFAGCAGSPKADFYTLSAEAPRERASGGAPVSVVVGPVIMPELVDRPQIVFRDGTNHVNIDEFARWAEPLKSQIPRVVVADLTRLLSNSRVSTSLAVGEPPAAWRVRLDVQSFDVSLGDAATVDVLWSVWPPGKAPPVTGHTIAREPCTGAGRDAAVVAWSRALATVSVAIAAAIRPSPAVD</sequence>
<gene>
    <name evidence="3" type="ORF">RW095_22070</name>
</gene>
<dbReference type="SUPFAM" id="SSF159594">
    <property type="entry name" value="XCC0632-like"/>
    <property type="match status" value="1"/>
</dbReference>
<name>A0ABZ0EFC6_9BURK</name>
<evidence type="ECO:0000313" key="3">
    <source>
        <dbReference type="EMBL" id="WOD15918.1"/>
    </source>
</evidence>
<evidence type="ECO:0000259" key="2">
    <source>
        <dbReference type="Pfam" id="PF03886"/>
    </source>
</evidence>
<accession>A0ABZ0EFC6</accession>
<keyword evidence="1" id="KW-0732">Signal</keyword>
<dbReference type="InterPro" id="IPR005586">
    <property type="entry name" value="ABC_trans_aux"/>
</dbReference>
<feature type="domain" description="ABC-type transport auxiliary lipoprotein component" evidence="2">
    <location>
        <begin position="29"/>
        <end position="187"/>
    </location>
</feature>
<dbReference type="PROSITE" id="PS51257">
    <property type="entry name" value="PROKAR_LIPOPROTEIN"/>
    <property type="match status" value="1"/>
</dbReference>
<organism evidence="3 4">
    <name type="scientific">Paraburkholderia kirstenboschensis</name>
    <dbReference type="NCBI Taxonomy" id="1245436"/>
    <lineage>
        <taxon>Bacteria</taxon>
        <taxon>Pseudomonadati</taxon>
        <taxon>Pseudomonadota</taxon>
        <taxon>Betaproteobacteria</taxon>
        <taxon>Burkholderiales</taxon>
        <taxon>Burkholderiaceae</taxon>
        <taxon>Paraburkholderia</taxon>
    </lineage>
</organism>
<dbReference type="EMBL" id="CP136512">
    <property type="protein sequence ID" value="WOD15918.1"/>
    <property type="molecule type" value="Genomic_DNA"/>
</dbReference>